<dbReference type="EMBL" id="CACRXK020010865">
    <property type="protein sequence ID" value="CAB4020260.1"/>
    <property type="molecule type" value="Genomic_DNA"/>
</dbReference>
<organism evidence="1 2">
    <name type="scientific">Paramuricea clavata</name>
    <name type="common">Red gorgonian</name>
    <name type="synonym">Violescent sea-whip</name>
    <dbReference type="NCBI Taxonomy" id="317549"/>
    <lineage>
        <taxon>Eukaryota</taxon>
        <taxon>Metazoa</taxon>
        <taxon>Cnidaria</taxon>
        <taxon>Anthozoa</taxon>
        <taxon>Octocorallia</taxon>
        <taxon>Malacalcyonacea</taxon>
        <taxon>Plexauridae</taxon>
        <taxon>Paramuricea</taxon>
    </lineage>
</organism>
<protein>
    <submittedName>
        <fullName evidence="1">Uncharacterized protein</fullName>
    </submittedName>
</protein>
<gene>
    <name evidence="1" type="ORF">PACLA_8A017554</name>
</gene>
<evidence type="ECO:0000313" key="1">
    <source>
        <dbReference type="EMBL" id="CAB4020260.1"/>
    </source>
</evidence>
<dbReference type="Proteomes" id="UP001152795">
    <property type="component" value="Unassembled WGS sequence"/>
</dbReference>
<name>A0A6S7ITD3_PARCT</name>
<reference evidence="1" key="1">
    <citation type="submission" date="2020-04" db="EMBL/GenBank/DDBJ databases">
        <authorList>
            <person name="Alioto T."/>
            <person name="Alioto T."/>
            <person name="Gomez Garrido J."/>
        </authorList>
    </citation>
    <scope>NUCLEOTIDE SEQUENCE</scope>
    <source>
        <strain evidence="1">A484AB</strain>
    </source>
</reference>
<proteinExistence type="predicted"/>
<accession>A0A6S7ITD3</accession>
<keyword evidence="2" id="KW-1185">Reference proteome</keyword>
<comment type="caution">
    <text evidence="1">The sequence shown here is derived from an EMBL/GenBank/DDBJ whole genome shotgun (WGS) entry which is preliminary data.</text>
</comment>
<sequence>MGIEDQQFYMQPVKEKATCETNMCDDEVDEDVHESGYNELLLFDFECIQENGTHEGYDGYFIQQYLHENGVIPEVIMCGAKILTMYVAIPKTFGLNESAKGYFPHLMLDPYHQVLITIPVE</sequence>
<evidence type="ECO:0000313" key="2">
    <source>
        <dbReference type="Proteomes" id="UP001152795"/>
    </source>
</evidence>
<dbReference type="AlphaFoldDB" id="A0A6S7ITD3"/>